<dbReference type="AlphaFoldDB" id="F0SEA6"/>
<dbReference type="eggNOG" id="COG0603">
    <property type="taxonomic scope" value="Bacteria"/>
</dbReference>
<dbReference type="KEGG" id="psn:Pedsa_3496"/>
<accession>F0SEA6</accession>
<reference evidence="1 2" key="1">
    <citation type="journal article" date="2011" name="Stand. Genomic Sci.">
        <title>Complete genome sequence of the gliding, heparinolytic Pedobacter saltans type strain (113).</title>
        <authorList>
            <person name="Liolios K."/>
            <person name="Sikorski J."/>
            <person name="Lu M."/>
            <person name="Nolan M."/>
            <person name="Lapidus A."/>
            <person name="Lucas S."/>
            <person name="Hammon N."/>
            <person name="Deshpande S."/>
            <person name="Cheng J.F."/>
            <person name="Tapia R."/>
            <person name="Han C."/>
            <person name="Goodwin L."/>
            <person name="Pitluck S."/>
            <person name="Huntemann M."/>
            <person name="Ivanova N."/>
            <person name="Pagani I."/>
            <person name="Mavromatis K."/>
            <person name="Ovchinikova G."/>
            <person name="Pati A."/>
            <person name="Chen A."/>
            <person name="Palaniappan K."/>
            <person name="Land M."/>
            <person name="Hauser L."/>
            <person name="Brambilla E.M."/>
            <person name="Kotsyurbenko O."/>
            <person name="Rohde M."/>
            <person name="Tindall B.J."/>
            <person name="Abt B."/>
            <person name="Goker M."/>
            <person name="Detter J.C."/>
            <person name="Woyke T."/>
            <person name="Bristow J."/>
            <person name="Eisen J.A."/>
            <person name="Markowitz V."/>
            <person name="Hugenholtz P."/>
            <person name="Klenk H.P."/>
            <person name="Kyrpides N.C."/>
        </authorList>
    </citation>
    <scope>NUCLEOTIDE SEQUENCE [LARGE SCALE GENOMIC DNA]</scope>
    <source>
        <strain evidence="2">ATCC 51119 / DSM 12145 / JCM 21818 / LMG 10337 / NBRC 100064 / NCIMB 13643</strain>
    </source>
</reference>
<dbReference type="HOGENOM" id="CLU_048552_1_0_10"/>
<dbReference type="STRING" id="762903.Pedsa_3496"/>
<gene>
    <name evidence="1" type="ordered locus">Pedsa_3496</name>
</gene>
<dbReference type="OrthoDB" id="9789567at2"/>
<evidence type="ECO:0000313" key="2">
    <source>
        <dbReference type="Proteomes" id="UP000000310"/>
    </source>
</evidence>
<protein>
    <recommendedName>
        <fullName evidence="3">7-cyano-7-deazaguanine synthase</fullName>
    </recommendedName>
</protein>
<dbReference type="Gene3D" id="3.40.50.620">
    <property type="entry name" value="HUPs"/>
    <property type="match status" value="1"/>
</dbReference>
<sequence length="440" mass="50377">MKKIKVEIPKYDSKSGILYTKLTEENGDSSIISTDYKTLLPFAISVNPEIRDFFLMTCSVYGIDRFVNRKENSVDGWSRELNISFPVSEIKVWSNVKNDLEELFSFLTGDYWKIDFYESNFVNPEIDLPIDFKEKYKQVNLFSGGLDSLIGAIDFLSTHPKDKILLASHYDPQMKGPLSDQTVLLDKLEVKYKGQFNYVPSIKVTLSQTTTKRETTFRSRSILFIGIALLISQGKKINEIIVPENGSVSLNYPLSPSRRTSCSTRTTHSFVLEKTNLIISTLKINSNIYNPYEFKTKGEMVDDCEDLEFLRKIIGFSNSCGKRGHRKTWVNRSATHCGVCMPCIYRQASLQNQKDPTIYGSHIDSLIPFKRKKTQDVGICLDFLRKKLTKDDIKTELIVNGIKNINKLNRYVDVVWRTRIELSKWVDLNGNSIIKSKAGL</sequence>
<dbReference type="Proteomes" id="UP000000310">
    <property type="component" value="Chromosome"/>
</dbReference>
<reference evidence="2" key="2">
    <citation type="submission" date="2011-02" db="EMBL/GenBank/DDBJ databases">
        <title>The complete genome of Pedobacter saltans DSM 12145.</title>
        <authorList>
            <consortium name="US DOE Joint Genome Institute (JGI-PGF)"/>
            <person name="Lucas S."/>
            <person name="Copeland A."/>
            <person name="Lapidus A."/>
            <person name="Bruce D."/>
            <person name="Goodwin L."/>
            <person name="Pitluck S."/>
            <person name="Kyrpides N."/>
            <person name="Mavromatis K."/>
            <person name="Pagani I."/>
            <person name="Ivanova N."/>
            <person name="Ovchinnikova G."/>
            <person name="Lu M."/>
            <person name="Detter J.C."/>
            <person name="Han C."/>
            <person name="Land M."/>
            <person name="Hauser L."/>
            <person name="Markowitz V."/>
            <person name="Cheng J.-F."/>
            <person name="Hugenholtz P."/>
            <person name="Woyke T."/>
            <person name="Wu D."/>
            <person name="Tindall B."/>
            <person name="Pomrenke H.G."/>
            <person name="Brambilla E."/>
            <person name="Klenk H.-P."/>
            <person name="Eisen J.A."/>
        </authorList>
    </citation>
    <scope>NUCLEOTIDE SEQUENCE [LARGE SCALE GENOMIC DNA]</scope>
    <source>
        <strain evidence="2">ATCC 51119 / DSM 12145 / JCM 21818 / LMG 10337 / NBRC 100064 / NCIMB 13643</strain>
    </source>
</reference>
<dbReference type="InterPro" id="IPR014729">
    <property type="entry name" value="Rossmann-like_a/b/a_fold"/>
</dbReference>
<dbReference type="RefSeq" id="WP_013634511.1">
    <property type="nucleotide sequence ID" value="NC_015177.1"/>
</dbReference>
<dbReference type="NCBIfam" id="NF041925">
    <property type="entry name" value="QatC"/>
    <property type="match status" value="1"/>
</dbReference>
<name>F0SEA6_PSESL</name>
<evidence type="ECO:0000313" key="1">
    <source>
        <dbReference type="EMBL" id="ADY54028.1"/>
    </source>
</evidence>
<dbReference type="InterPro" id="IPR049676">
    <property type="entry name" value="QatC"/>
</dbReference>
<keyword evidence="2" id="KW-1185">Reference proteome</keyword>
<evidence type="ECO:0008006" key="3">
    <source>
        <dbReference type="Google" id="ProtNLM"/>
    </source>
</evidence>
<proteinExistence type="predicted"/>
<dbReference type="EMBL" id="CP002545">
    <property type="protein sequence ID" value="ADY54028.1"/>
    <property type="molecule type" value="Genomic_DNA"/>
</dbReference>
<organism evidence="1 2">
    <name type="scientific">Pseudopedobacter saltans (strain ATCC 51119 / DSM 12145 / JCM 21818 / CCUG 39354 / LMG 10337 / NBRC 100064 / NCIMB 13643)</name>
    <name type="common">Pedobacter saltans</name>
    <dbReference type="NCBI Taxonomy" id="762903"/>
    <lineage>
        <taxon>Bacteria</taxon>
        <taxon>Pseudomonadati</taxon>
        <taxon>Bacteroidota</taxon>
        <taxon>Sphingobacteriia</taxon>
        <taxon>Sphingobacteriales</taxon>
        <taxon>Sphingobacteriaceae</taxon>
        <taxon>Pseudopedobacter</taxon>
    </lineage>
</organism>